<evidence type="ECO:0000313" key="3">
    <source>
        <dbReference type="Proteomes" id="UP000886520"/>
    </source>
</evidence>
<sequence>MQTLVVFAWGDGWEDQWHGSLHKPAQPVAREVELMHGQGCMRVRAWRPGGGVADRVEEANHEQGREQKSRRAAAEGSRQRGDLGQAKVWRARLKALQRPATKDEAASQGDGLPRAVADLGRKGGVCQREANEGFISRFESRLGHVSVKRRDQNLWR</sequence>
<organism evidence="2 3">
    <name type="scientific">Adiantum capillus-veneris</name>
    <name type="common">Maidenhair fern</name>
    <dbReference type="NCBI Taxonomy" id="13818"/>
    <lineage>
        <taxon>Eukaryota</taxon>
        <taxon>Viridiplantae</taxon>
        <taxon>Streptophyta</taxon>
        <taxon>Embryophyta</taxon>
        <taxon>Tracheophyta</taxon>
        <taxon>Polypodiopsida</taxon>
        <taxon>Polypodiidae</taxon>
        <taxon>Polypodiales</taxon>
        <taxon>Pteridineae</taxon>
        <taxon>Pteridaceae</taxon>
        <taxon>Vittarioideae</taxon>
        <taxon>Adiantum</taxon>
    </lineage>
</organism>
<dbReference type="AlphaFoldDB" id="A0A9D4V5P0"/>
<gene>
    <name evidence="2" type="ORF">GOP47_0005147</name>
</gene>
<feature type="region of interest" description="Disordered" evidence="1">
    <location>
        <begin position="56"/>
        <end position="117"/>
    </location>
</feature>
<feature type="compositionally biased region" description="Basic and acidic residues" evidence="1">
    <location>
        <begin position="56"/>
        <end position="81"/>
    </location>
</feature>
<evidence type="ECO:0000256" key="1">
    <source>
        <dbReference type="SAM" id="MobiDB-lite"/>
    </source>
</evidence>
<comment type="caution">
    <text evidence="2">The sequence shown here is derived from an EMBL/GenBank/DDBJ whole genome shotgun (WGS) entry which is preliminary data.</text>
</comment>
<name>A0A9D4V5P0_ADICA</name>
<evidence type="ECO:0000313" key="2">
    <source>
        <dbReference type="EMBL" id="KAI5079668.1"/>
    </source>
</evidence>
<proteinExistence type="predicted"/>
<accession>A0A9D4V5P0</accession>
<protein>
    <submittedName>
        <fullName evidence="2">Uncharacterized protein</fullName>
    </submittedName>
</protein>
<dbReference type="Proteomes" id="UP000886520">
    <property type="component" value="Chromosome 5"/>
</dbReference>
<keyword evidence="3" id="KW-1185">Reference proteome</keyword>
<reference evidence="2 3" key="1">
    <citation type="submission" date="2021-01" db="EMBL/GenBank/DDBJ databases">
        <title>Adiantum capillus-veneris genome.</title>
        <authorList>
            <person name="Fang Y."/>
            <person name="Liao Q."/>
        </authorList>
    </citation>
    <scope>NUCLEOTIDE SEQUENCE [LARGE SCALE GENOMIC DNA]</scope>
    <source>
        <strain evidence="2">H3</strain>
        <tissue evidence="2">Leaf</tissue>
    </source>
</reference>
<dbReference type="EMBL" id="JABFUD020000005">
    <property type="protein sequence ID" value="KAI5079668.1"/>
    <property type="molecule type" value="Genomic_DNA"/>
</dbReference>